<dbReference type="OrthoDB" id="5842403at2759"/>
<dbReference type="FunCoup" id="E3MQ44">
    <property type="interactions" value="975"/>
</dbReference>
<dbReference type="InParanoid" id="E3MQ44"/>
<dbReference type="PANTHER" id="PTHR21503">
    <property type="entry name" value="F-BOX-CONTAINING HYPOTHETICAL PROTEIN C.ELEGANS"/>
    <property type="match status" value="1"/>
</dbReference>
<dbReference type="AlphaFoldDB" id="E3MQ44"/>
<dbReference type="EMBL" id="DS268465">
    <property type="protein sequence ID" value="EFP06847.1"/>
    <property type="molecule type" value="Genomic_DNA"/>
</dbReference>
<protein>
    <recommendedName>
        <fullName evidence="1">F-box domain-containing protein</fullName>
    </recommendedName>
</protein>
<dbReference type="Proteomes" id="UP000008281">
    <property type="component" value="Unassembled WGS sequence"/>
</dbReference>
<dbReference type="PROSITE" id="PS50181">
    <property type="entry name" value="FBOX"/>
    <property type="match status" value="1"/>
</dbReference>
<feature type="domain" description="F-box" evidence="1">
    <location>
        <begin position="6"/>
        <end position="58"/>
    </location>
</feature>
<proteinExistence type="predicted"/>
<evidence type="ECO:0000313" key="2">
    <source>
        <dbReference type="EMBL" id="EFP06847.1"/>
    </source>
</evidence>
<dbReference type="Pfam" id="PF00646">
    <property type="entry name" value="F-box"/>
    <property type="match status" value="1"/>
</dbReference>
<dbReference type="InterPro" id="IPR001810">
    <property type="entry name" value="F-box_dom"/>
</dbReference>
<dbReference type="InterPro" id="IPR012885">
    <property type="entry name" value="F-box_Sdz-33"/>
</dbReference>
<evidence type="ECO:0000313" key="3">
    <source>
        <dbReference type="Proteomes" id="UP000008281"/>
    </source>
</evidence>
<evidence type="ECO:0000259" key="1">
    <source>
        <dbReference type="PROSITE" id="PS50181"/>
    </source>
</evidence>
<gene>
    <name evidence="2" type="ORF">CRE_11168</name>
</gene>
<dbReference type="HOGENOM" id="CLU_028840_3_0_1"/>
<keyword evidence="3" id="KW-1185">Reference proteome</keyword>
<dbReference type="Pfam" id="PF07735">
    <property type="entry name" value="FBA_2"/>
    <property type="match status" value="1"/>
</dbReference>
<name>E3MQ44_CAERE</name>
<dbReference type="PANTHER" id="PTHR21503:SF8">
    <property type="entry name" value="F-BOX ASSOCIATED DOMAIN-CONTAINING PROTEIN-RELATED"/>
    <property type="match status" value="1"/>
</dbReference>
<organism evidence="3">
    <name type="scientific">Caenorhabditis remanei</name>
    <name type="common">Caenorhabditis vulgaris</name>
    <dbReference type="NCBI Taxonomy" id="31234"/>
    <lineage>
        <taxon>Eukaryota</taxon>
        <taxon>Metazoa</taxon>
        <taxon>Ecdysozoa</taxon>
        <taxon>Nematoda</taxon>
        <taxon>Chromadorea</taxon>
        <taxon>Rhabditida</taxon>
        <taxon>Rhabditina</taxon>
        <taxon>Rhabditomorpha</taxon>
        <taxon>Rhabditoidea</taxon>
        <taxon>Rhabditidae</taxon>
        <taxon>Peloderinae</taxon>
        <taxon>Caenorhabditis</taxon>
    </lineage>
</organism>
<reference evidence="2" key="1">
    <citation type="submission" date="2007-07" db="EMBL/GenBank/DDBJ databases">
        <title>PCAP assembly of the Caenorhabditis remanei genome.</title>
        <authorList>
            <consortium name="The Caenorhabditis remanei Sequencing Consortium"/>
            <person name="Wilson R.K."/>
        </authorList>
    </citation>
    <scope>NUCLEOTIDE SEQUENCE [LARGE SCALE GENOMIC DNA]</scope>
    <source>
        <strain evidence="2">PB4641</strain>
    </source>
</reference>
<sequence>MENSKPFPLLRLPRLAIEEVMSTMSPFEIINISMTSLKIKYFIKSFLRTSQNSQYNLQLIMNKEPIVSIKGSEVYFEFQVTSDKTKDGMRVYKECLMDEKFDTFWTYSEDLLDCWTKVVKTVKETIKFTDRIFHFEIDTCPTRNKSIVDFIKSETPSIECCKHHGKAETDDNIKYFFNNINVTNGLSMIVRLSNSFKLPQANDLNNCSLDPANWLTFDQFLQFKGSYLCIYGSPLTSYELNQFLILWMASQCHQNLSFFLININHSQSIDTIFNLPHEIMNPNLERIARLSNNTTIPLKGGIEIKRDDGMTGTINFGWRLDKMLLQMVVSRFD</sequence>
<dbReference type="eggNOG" id="ENOG502TJQU">
    <property type="taxonomic scope" value="Eukaryota"/>
</dbReference>
<accession>E3MQ44</accession>